<dbReference type="Gene3D" id="3.40.630.30">
    <property type="match status" value="1"/>
</dbReference>
<evidence type="ECO:0000313" key="5">
    <source>
        <dbReference type="Proteomes" id="UP001595989"/>
    </source>
</evidence>
<dbReference type="EMBL" id="JBHSFU010000003">
    <property type="protein sequence ID" value="MFC4557434.1"/>
    <property type="molecule type" value="Genomic_DNA"/>
</dbReference>
<reference evidence="5" key="1">
    <citation type="journal article" date="2019" name="Int. J. Syst. Evol. Microbiol.">
        <title>The Global Catalogue of Microorganisms (GCM) 10K type strain sequencing project: providing services to taxonomists for standard genome sequencing and annotation.</title>
        <authorList>
            <consortium name="The Broad Institute Genomics Platform"/>
            <consortium name="The Broad Institute Genome Sequencing Center for Infectious Disease"/>
            <person name="Wu L."/>
            <person name="Ma J."/>
        </authorList>
    </citation>
    <scope>NUCLEOTIDE SEQUENCE [LARGE SCALE GENOMIC DNA]</scope>
    <source>
        <strain evidence="5">CGMCC 4.7426</strain>
    </source>
</reference>
<feature type="domain" description="N-acetyltransferase" evidence="3">
    <location>
        <begin position="3"/>
        <end position="124"/>
    </location>
</feature>
<dbReference type="Pfam" id="PF13508">
    <property type="entry name" value="Acetyltransf_7"/>
    <property type="match status" value="1"/>
</dbReference>
<evidence type="ECO:0000256" key="1">
    <source>
        <dbReference type="ARBA" id="ARBA00022679"/>
    </source>
</evidence>
<dbReference type="PANTHER" id="PTHR43800">
    <property type="entry name" value="PEPTIDYL-LYSINE N-ACETYLTRANSFERASE YJAB"/>
    <property type="match status" value="1"/>
</dbReference>
<protein>
    <submittedName>
        <fullName evidence="4">GNAT family N-acetyltransferase</fullName>
        <ecNumber evidence="4">2.3.1.-</ecNumber>
    </submittedName>
</protein>
<sequence>MLIRYKKNMEKIAMGLLSFMPEEKDVKKLQQTIKEYETNPDWHLFLWKEEDVLGAIGIRVEDDINAVVQHISVNPSHRNMGIGQKMVSEIDRLYADKYAVCADEVTQQFYSRCQEIEEKSESME</sequence>
<keyword evidence="1 4" id="KW-0808">Transferase</keyword>
<name>A0ABV9DI02_9BACI</name>
<keyword evidence="5" id="KW-1185">Reference proteome</keyword>
<gene>
    <name evidence="4" type="ORF">ACFO3D_04330</name>
</gene>
<dbReference type="InterPro" id="IPR000182">
    <property type="entry name" value="GNAT_dom"/>
</dbReference>
<dbReference type="GO" id="GO:0016746">
    <property type="term" value="F:acyltransferase activity"/>
    <property type="evidence" value="ECO:0007669"/>
    <property type="project" value="UniProtKB-KW"/>
</dbReference>
<dbReference type="InterPro" id="IPR016181">
    <property type="entry name" value="Acyl_CoA_acyltransferase"/>
</dbReference>
<evidence type="ECO:0000313" key="4">
    <source>
        <dbReference type="EMBL" id="MFC4557434.1"/>
    </source>
</evidence>
<comment type="caution">
    <text evidence="4">The sequence shown here is derived from an EMBL/GenBank/DDBJ whole genome shotgun (WGS) entry which is preliminary data.</text>
</comment>
<dbReference type="Proteomes" id="UP001595989">
    <property type="component" value="Unassembled WGS sequence"/>
</dbReference>
<accession>A0ABV9DI02</accession>
<proteinExistence type="predicted"/>
<dbReference type="SUPFAM" id="SSF55729">
    <property type="entry name" value="Acyl-CoA N-acyltransferases (Nat)"/>
    <property type="match status" value="1"/>
</dbReference>
<evidence type="ECO:0000259" key="3">
    <source>
        <dbReference type="PROSITE" id="PS51186"/>
    </source>
</evidence>
<evidence type="ECO:0000256" key="2">
    <source>
        <dbReference type="ARBA" id="ARBA00023315"/>
    </source>
</evidence>
<organism evidence="4 5">
    <name type="scientific">Virgibacillus kekensis</name>
    <dbReference type="NCBI Taxonomy" id="202261"/>
    <lineage>
        <taxon>Bacteria</taxon>
        <taxon>Bacillati</taxon>
        <taxon>Bacillota</taxon>
        <taxon>Bacilli</taxon>
        <taxon>Bacillales</taxon>
        <taxon>Bacillaceae</taxon>
        <taxon>Virgibacillus</taxon>
    </lineage>
</organism>
<keyword evidence="2 4" id="KW-0012">Acyltransferase</keyword>
<dbReference type="CDD" id="cd04301">
    <property type="entry name" value="NAT_SF"/>
    <property type="match status" value="1"/>
</dbReference>
<dbReference type="PROSITE" id="PS51186">
    <property type="entry name" value="GNAT"/>
    <property type="match status" value="1"/>
</dbReference>
<dbReference type="EC" id="2.3.1.-" evidence="4"/>
<dbReference type="PANTHER" id="PTHR43800:SF1">
    <property type="entry name" value="PEPTIDYL-LYSINE N-ACETYLTRANSFERASE YJAB"/>
    <property type="match status" value="1"/>
</dbReference>
<dbReference type="RefSeq" id="WP_390293387.1">
    <property type="nucleotide sequence ID" value="NZ_JBHSFU010000003.1"/>
</dbReference>